<evidence type="ECO:0000313" key="2">
    <source>
        <dbReference type="Proteomes" id="UP000253941"/>
    </source>
</evidence>
<keyword evidence="2" id="KW-1185">Reference proteome</keyword>
<gene>
    <name evidence="1" type="ORF">DRB17_11680</name>
</gene>
<dbReference type="Proteomes" id="UP000253941">
    <property type="component" value="Unassembled WGS sequence"/>
</dbReference>
<accession>A0A369T8D7</accession>
<comment type="caution">
    <text evidence="1">The sequence shown here is derived from an EMBL/GenBank/DDBJ whole genome shotgun (WGS) entry which is preliminary data.</text>
</comment>
<dbReference type="InterPro" id="IPR006311">
    <property type="entry name" value="TAT_signal"/>
</dbReference>
<proteinExistence type="predicted"/>
<protein>
    <submittedName>
        <fullName evidence="1">Uncharacterized protein</fullName>
    </submittedName>
</protein>
<dbReference type="RefSeq" id="WP_114582392.1">
    <property type="nucleotide sequence ID" value="NZ_QPMH01000010.1"/>
</dbReference>
<sequence length="152" mass="16213">MGEANGGGSAGCARRSLLAGIGGAVAGGVFSKTASAAGPGAEAWNDVRLYELMKDARAIRLQLLDIPTPETVRATGMKGGERIIERRYALIRLLMWRNAEIAATSADSVAGVLSKLRSRYSDDTLRHGERVVLEGALLHSITRDLWALAHRS</sequence>
<evidence type="ECO:0000313" key="1">
    <source>
        <dbReference type="EMBL" id="RDD61589.1"/>
    </source>
</evidence>
<dbReference type="PROSITE" id="PS51318">
    <property type="entry name" value="TAT"/>
    <property type="match status" value="1"/>
</dbReference>
<dbReference type="EMBL" id="QPMH01000010">
    <property type="protein sequence ID" value="RDD61589.1"/>
    <property type="molecule type" value="Genomic_DNA"/>
</dbReference>
<organism evidence="1 2">
    <name type="scientific">Ferruginivarius sediminum</name>
    <dbReference type="NCBI Taxonomy" id="2661937"/>
    <lineage>
        <taxon>Bacteria</taxon>
        <taxon>Pseudomonadati</taxon>
        <taxon>Pseudomonadota</taxon>
        <taxon>Alphaproteobacteria</taxon>
        <taxon>Rhodospirillales</taxon>
        <taxon>Rhodospirillaceae</taxon>
        <taxon>Ferruginivarius</taxon>
    </lineage>
</organism>
<name>A0A369T8D7_9PROT</name>
<reference evidence="1 2" key="1">
    <citation type="submission" date="2018-07" db="EMBL/GenBank/DDBJ databases">
        <title>Venubactetium sediminum gen. nov., sp. nov., isolated from a marine solar saltern.</title>
        <authorList>
            <person name="Wang S."/>
        </authorList>
    </citation>
    <scope>NUCLEOTIDE SEQUENCE [LARGE SCALE GENOMIC DNA]</scope>
    <source>
        <strain evidence="1 2">WD2A32</strain>
    </source>
</reference>
<dbReference type="AlphaFoldDB" id="A0A369T8D7"/>